<comment type="caution">
    <text evidence="1">The sequence shown here is derived from an EMBL/GenBank/DDBJ whole genome shotgun (WGS) entry which is preliminary data.</text>
</comment>
<evidence type="ECO:0000313" key="1">
    <source>
        <dbReference type="EMBL" id="RZS62852.1"/>
    </source>
</evidence>
<dbReference type="EMBL" id="SGWX01000001">
    <property type="protein sequence ID" value="RZS62852.1"/>
    <property type="molecule type" value="Genomic_DNA"/>
</dbReference>
<protein>
    <submittedName>
        <fullName evidence="1">Uncharacterized protein</fullName>
    </submittedName>
</protein>
<sequence>MPTATLPSVSVKTRAWAYFDRIVADAALDGAHSNPWIIDPEGLLAYAADFDTLERLLGVPLYLKAATTTGVPALALDVWLSYELRRAGFGKDAVWPRAAHPRILPQPVAKLMDGAPKRLQAEISRLLTTKTSIQGVTSSSASILGKNYLKQVDVIMTDWQTGPELLISTKRMDSSFGKNAANRVEESYGDAKNLRLRHPLAALGFLFGLRSTILDEEPDKAEWLIDLLEKLGREDDAYHATCLVMIEYGGSVEAPADDDVLDAENPLVSAGLESEPEDEDVPSEPSSDVDAVLAALPAVKILHDKIPAALSPSRFLGTMVRRVIDATPVTMHREARARIREVADSVY</sequence>
<accession>A0A4Q7M839</accession>
<gene>
    <name evidence="1" type="ORF">EV386_3206</name>
</gene>
<evidence type="ECO:0000313" key="2">
    <source>
        <dbReference type="Proteomes" id="UP000293852"/>
    </source>
</evidence>
<organism evidence="1 2">
    <name type="scientific">Xylanimonas ulmi</name>
    <dbReference type="NCBI Taxonomy" id="228973"/>
    <lineage>
        <taxon>Bacteria</taxon>
        <taxon>Bacillati</taxon>
        <taxon>Actinomycetota</taxon>
        <taxon>Actinomycetes</taxon>
        <taxon>Micrococcales</taxon>
        <taxon>Promicromonosporaceae</taxon>
        <taxon>Xylanimonas</taxon>
    </lineage>
</organism>
<reference evidence="1 2" key="1">
    <citation type="submission" date="2019-02" db="EMBL/GenBank/DDBJ databases">
        <title>Sequencing the genomes of 1000 actinobacteria strains.</title>
        <authorList>
            <person name="Klenk H.-P."/>
        </authorList>
    </citation>
    <scope>NUCLEOTIDE SEQUENCE [LARGE SCALE GENOMIC DNA]</scope>
    <source>
        <strain evidence="1 2">DSM 16932</strain>
    </source>
</reference>
<keyword evidence="2" id="KW-1185">Reference proteome</keyword>
<proteinExistence type="predicted"/>
<dbReference type="AlphaFoldDB" id="A0A4Q7M839"/>
<name>A0A4Q7M839_9MICO</name>
<dbReference type="Proteomes" id="UP000293852">
    <property type="component" value="Unassembled WGS sequence"/>
</dbReference>